<reference evidence="2 3" key="1">
    <citation type="submission" date="2020-10" db="EMBL/GenBank/DDBJ databases">
        <title>The Coptis chinensis genome and diversification of protoberbering-type alkaloids.</title>
        <authorList>
            <person name="Wang B."/>
            <person name="Shu S."/>
            <person name="Song C."/>
            <person name="Liu Y."/>
        </authorList>
    </citation>
    <scope>NUCLEOTIDE SEQUENCE [LARGE SCALE GENOMIC DNA]</scope>
    <source>
        <strain evidence="2">HL-2020</strain>
        <tissue evidence="2">Leaf</tissue>
    </source>
</reference>
<feature type="chain" id="PRO_5033021247" evidence="1">
    <location>
        <begin position="27"/>
        <end position="101"/>
    </location>
</feature>
<evidence type="ECO:0000313" key="2">
    <source>
        <dbReference type="EMBL" id="KAF9616284.1"/>
    </source>
</evidence>
<dbReference type="EMBL" id="JADFTS010000003">
    <property type="protein sequence ID" value="KAF9616284.1"/>
    <property type="molecule type" value="Genomic_DNA"/>
</dbReference>
<feature type="signal peptide" evidence="1">
    <location>
        <begin position="1"/>
        <end position="26"/>
    </location>
</feature>
<organism evidence="2 3">
    <name type="scientific">Coptis chinensis</name>
    <dbReference type="NCBI Taxonomy" id="261450"/>
    <lineage>
        <taxon>Eukaryota</taxon>
        <taxon>Viridiplantae</taxon>
        <taxon>Streptophyta</taxon>
        <taxon>Embryophyta</taxon>
        <taxon>Tracheophyta</taxon>
        <taxon>Spermatophyta</taxon>
        <taxon>Magnoliopsida</taxon>
        <taxon>Ranunculales</taxon>
        <taxon>Ranunculaceae</taxon>
        <taxon>Coptidoideae</taxon>
        <taxon>Coptis</taxon>
    </lineage>
</organism>
<evidence type="ECO:0000256" key="1">
    <source>
        <dbReference type="SAM" id="SignalP"/>
    </source>
</evidence>
<keyword evidence="1" id="KW-0732">Signal</keyword>
<proteinExistence type="predicted"/>
<sequence>MRSGLVFFVLGCFLVIGSIRSCGVDARDTFFTNGSKQADAEVEESKNSSEVAVKGTVVVKRCKSKKLNLCDYYFSPFDKTKNATLDDKRVVPTGPNPLHNR</sequence>
<gene>
    <name evidence="2" type="ORF">IFM89_029060</name>
</gene>
<protein>
    <submittedName>
        <fullName evidence="2">Uncharacterized protein</fullName>
    </submittedName>
</protein>
<dbReference type="Proteomes" id="UP000631114">
    <property type="component" value="Unassembled WGS sequence"/>
</dbReference>
<dbReference type="AlphaFoldDB" id="A0A835M765"/>
<dbReference type="OrthoDB" id="749487at2759"/>
<accession>A0A835M765</accession>
<keyword evidence="3" id="KW-1185">Reference proteome</keyword>
<evidence type="ECO:0000313" key="3">
    <source>
        <dbReference type="Proteomes" id="UP000631114"/>
    </source>
</evidence>
<comment type="caution">
    <text evidence="2">The sequence shown here is derived from an EMBL/GenBank/DDBJ whole genome shotgun (WGS) entry which is preliminary data.</text>
</comment>
<name>A0A835M765_9MAGN</name>